<proteinExistence type="inferred from homology"/>
<organism evidence="14">
    <name type="scientific">Discostella pseudostelligera</name>
    <dbReference type="NCBI Taxonomy" id="259834"/>
    <lineage>
        <taxon>Eukaryota</taxon>
        <taxon>Sar</taxon>
        <taxon>Stramenopiles</taxon>
        <taxon>Ochrophyta</taxon>
        <taxon>Bacillariophyta</taxon>
        <taxon>Coscinodiscophyceae</taxon>
        <taxon>Thalassiosirophycidae</taxon>
        <taxon>Stephanodiscales</taxon>
        <taxon>Stephanodiscaceae</taxon>
        <taxon>Discostella</taxon>
    </lineage>
</organism>
<dbReference type="GO" id="GO:0045259">
    <property type="term" value="C:proton-transporting ATP synthase complex"/>
    <property type="evidence" value="ECO:0007669"/>
    <property type="project" value="UniProtKB-KW"/>
</dbReference>
<evidence type="ECO:0000256" key="8">
    <source>
        <dbReference type="ARBA" id="ARBA00023136"/>
    </source>
</evidence>
<evidence type="ECO:0000256" key="13">
    <source>
        <dbReference type="SAM" id="Coils"/>
    </source>
</evidence>
<evidence type="ECO:0000256" key="5">
    <source>
        <dbReference type="ARBA" id="ARBA00022781"/>
    </source>
</evidence>
<evidence type="ECO:0000256" key="2">
    <source>
        <dbReference type="ARBA" id="ARBA00022448"/>
    </source>
</evidence>
<comment type="subunit">
    <text evidence="11">F-type ATPases have 2 components, F(1) - the catalytic core - and F(0) - the membrane proton channel. F(1) has five subunits: alpha(3), beta(3), gamma(1), delta(1), epsilon(1). F(0) has four main subunits: a(1), b(1), b'(1) and c(10-14). The alpha and beta chains form an alternating ring which encloses part of the gamma chain. F(1) is attached to F(0) by a central stalk formed by the gamma and epsilon chains, while a peripheral stalk is formed by the delta, b and b' chains.</text>
</comment>
<keyword evidence="14" id="KW-0934">Plastid</keyword>
<dbReference type="PANTHER" id="PTHR34264:SF3">
    <property type="entry name" value="ATP SYNTHASE SUBUNIT B, CHLOROPLASTIC"/>
    <property type="match status" value="1"/>
</dbReference>
<dbReference type="EMBL" id="MG755804">
    <property type="protein sequence ID" value="AWT39878.1"/>
    <property type="molecule type" value="Genomic_DNA"/>
</dbReference>
<keyword evidence="13" id="KW-0175">Coiled coil</keyword>
<dbReference type="RefSeq" id="YP_009497165.1">
    <property type="nucleotide sequence ID" value="NC_038005.1"/>
</dbReference>
<protein>
    <recommendedName>
        <fullName evidence="11">ATP synthase subunit b, chloroplastic</fullName>
    </recommendedName>
    <alternativeName>
        <fullName evidence="11">ATP synthase F(0) sector subunit b</fullName>
    </alternativeName>
    <alternativeName>
        <fullName evidence="11">ATPase subunit I</fullName>
    </alternativeName>
</protein>
<comment type="function">
    <text evidence="11">Component of the F(0) channel, it forms part of the peripheral stalk, linking F(1) to F(0).</text>
</comment>
<evidence type="ECO:0000256" key="11">
    <source>
        <dbReference type="HAMAP-Rule" id="MF_01398"/>
    </source>
</evidence>
<keyword evidence="11" id="KW-0793">Thylakoid</keyword>
<reference evidence="14" key="1">
    <citation type="journal article" date="2018" name="Adv. Bot. Res.">
        <title>Evolution of the Plastid Genomes in Diatoms.</title>
        <authorList>
            <person name="Yu M."/>
            <person name="Ashworth M.P."/>
            <person name="Hajrah N.H."/>
            <person name="Khiyami M.A."/>
            <person name="Sabir M.J."/>
            <person name="Alhebshi A.M."/>
            <person name="Al-Malki A.L."/>
            <person name="Sabir J.S.M."/>
            <person name="Theriot E.C."/>
            <person name="Jansen R.K."/>
        </authorList>
    </citation>
    <scope>NUCLEOTIDE SEQUENCE</scope>
</reference>
<sequence>MENFNQIFTVLAENGSIGLNLDILETGVLNIAALVGILIYTGKDFLGSILQERKSTIVNSVQDAEDRLNEANRRLSEAQKQLSQAHVVISEIRNETRAAKTNLLKSDANVAKKELINRFERAISNFRSKERVIFLEVKQQIISLVLNRSALQAKETFGSKKRAREFINETIQKLEGDLL</sequence>
<evidence type="ECO:0000256" key="12">
    <source>
        <dbReference type="RuleBase" id="RU003848"/>
    </source>
</evidence>
<accession>A0A2U9NS07</accession>
<keyword evidence="3 11" id="KW-0138">CF(0)</keyword>
<comment type="function">
    <text evidence="10 11">F(1)F(0) ATP synthase produces ATP from ADP in the presence of a proton or sodium gradient. F-type ATPases consist of two structural domains, F(1) containing the extramembraneous catalytic core and F(0) containing the membrane proton channel, linked together by a central stalk and a peripheral stalk. During catalysis, ATP synthesis in the catalytic domain of F(1) is coupled via a rotary mechanism of the central stalk subunits to proton translocation.</text>
</comment>
<keyword evidence="9 11" id="KW-0066">ATP synthesis</keyword>
<name>A0A2U9NS07_9STRA</name>
<comment type="miscellaneous">
    <text evidence="11">In plastids the F-type ATPase is also known as CF(1)CF(0).</text>
</comment>
<keyword evidence="6 11" id="KW-1133">Transmembrane helix</keyword>
<keyword evidence="2 11" id="KW-0813">Transport</keyword>
<dbReference type="PANTHER" id="PTHR34264">
    <property type="entry name" value="ATP SYNTHASE SUBUNIT B, CHLOROPLASTIC"/>
    <property type="match status" value="1"/>
</dbReference>
<keyword evidence="7 11" id="KW-0406">Ion transport</keyword>
<dbReference type="GO" id="GO:0009535">
    <property type="term" value="C:chloroplast thylakoid membrane"/>
    <property type="evidence" value="ECO:0007669"/>
    <property type="project" value="UniProtKB-SubCell"/>
</dbReference>
<dbReference type="AlphaFoldDB" id="A0A2U9NS07"/>
<gene>
    <name evidence="11 14" type="primary">atpF</name>
</gene>
<evidence type="ECO:0000256" key="9">
    <source>
        <dbReference type="ARBA" id="ARBA00023310"/>
    </source>
</evidence>
<evidence type="ECO:0000256" key="6">
    <source>
        <dbReference type="ARBA" id="ARBA00022989"/>
    </source>
</evidence>
<comment type="subcellular location">
    <subcellularLocation>
        <location evidence="1">Membrane</location>
        <topology evidence="1">Single-pass membrane protein</topology>
    </subcellularLocation>
    <subcellularLocation>
        <location evidence="11">Plastid</location>
        <location evidence="11">Chloroplast thylakoid membrane</location>
        <topology evidence="11">Single-pass membrane protein</topology>
    </subcellularLocation>
</comment>
<keyword evidence="14" id="KW-0150">Chloroplast</keyword>
<dbReference type="GO" id="GO:0046933">
    <property type="term" value="F:proton-transporting ATP synthase activity, rotational mechanism"/>
    <property type="evidence" value="ECO:0007669"/>
    <property type="project" value="UniProtKB-UniRule"/>
</dbReference>
<geneLocation type="chloroplast" evidence="14"/>
<evidence type="ECO:0000256" key="4">
    <source>
        <dbReference type="ARBA" id="ARBA00022692"/>
    </source>
</evidence>
<keyword evidence="8 11" id="KW-0472">Membrane</keyword>
<dbReference type="Pfam" id="PF00430">
    <property type="entry name" value="ATP-synt_B"/>
    <property type="match status" value="1"/>
</dbReference>
<dbReference type="HAMAP" id="MF_01398">
    <property type="entry name" value="ATP_synth_b_bprime"/>
    <property type="match status" value="1"/>
</dbReference>
<dbReference type="GeneID" id="36959691"/>
<dbReference type="InterPro" id="IPR002146">
    <property type="entry name" value="ATP_synth_b/b'su_bac/chlpt"/>
</dbReference>
<dbReference type="CDD" id="cd06503">
    <property type="entry name" value="ATP-synt_Fo_b"/>
    <property type="match status" value="1"/>
</dbReference>
<evidence type="ECO:0000256" key="7">
    <source>
        <dbReference type="ARBA" id="ARBA00023065"/>
    </source>
</evidence>
<feature type="coiled-coil region" evidence="13">
    <location>
        <begin position="54"/>
        <end position="95"/>
    </location>
</feature>
<evidence type="ECO:0000256" key="1">
    <source>
        <dbReference type="ARBA" id="ARBA00004167"/>
    </source>
</evidence>
<evidence type="ECO:0000313" key="14">
    <source>
        <dbReference type="EMBL" id="AWT39878.1"/>
    </source>
</evidence>
<keyword evidence="5 11" id="KW-0375">Hydrogen ion transport</keyword>
<keyword evidence="4 11" id="KW-0812">Transmembrane</keyword>
<comment type="similarity">
    <text evidence="11 12">Belongs to the ATPase B chain family.</text>
</comment>
<evidence type="ECO:0000256" key="10">
    <source>
        <dbReference type="ARBA" id="ARBA00025198"/>
    </source>
</evidence>
<evidence type="ECO:0000256" key="3">
    <source>
        <dbReference type="ARBA" id="ARBA00022547"/>
    </source>
</evidence>